<name>A0A1L9VA12_ASPGL</name>
<dbReference type="EMBL" id="KV878909">
    <property type="protein sequence ID" value="OJJ80672.1"/>
    <property type="molecule type" value="Genomic_DNA"/>
</dbReference>
<dbReference type="AlphaFoldDB" id="A0A1L9VA12"/>
<reference evidence="2" key="1">
    <citation type="journal article" date="2017" name="Genome Biol.">
        <title>Comparative genomics reveals high biological diversity and specific adaptations in the industrially and medically important fungal genus Aspergillus.</title>
        <authorList>
            <person name="de Vries R.P."/>
            <person name="Riley R."/>
            <person name="Wiebenga A."/>
            <person name="Aguilar-Osorio G."/>
            <person name="Amillis S."/>
            <person name="Uchima C.A."/>
            <person name="Anderluh G."/>
            <person name="Asadollahi M."/>
            <person name="Askin M."/>
            <person name="Barry K."/>
            <person name="Battaglia E."/>
            <person name="Bayram O."/>
            <person name="Benocci T."/>
            <person name="Braus-Stromeyer S.A."/>
            <person name="Caldana C."/>
            <person name="Canovas D."/>
            <person name="Cerqueira G.C."/>
            <person name="Chen F."/>
            <person name="Chen W."/>
            <person name="Choi C."/>
            <person name="Clum A."/>
            <person name="Dos Santos R.A."/>
            <person name="Damasio A.R."/>
            <person name="Diallinas G."/>
            <person name="Emri T."/>
            <person name="Fekete E."/>
            <person name="Flipphi M."/>
            <person name="Freyberg S."/>
            <person name="Gallo A."/>
            <person name="Gournas C."/>
            <person name="Habgood R."/>
            <person name="Hainaut M."/>
            <person name="Harispe M.L."/>
            <person name="Henrissat B."/>
            <person name="Hilden K.S."/>
            <person name="Hope R."/>
            <person name="Hossain A."/>
            <person name="Karabika E."/>
            <person name="Karaffa L."/>
            <person name="Karanyi Z."/>
            <person name="Krasevec N."/>
            <person name="Kuo A."/>
            <person name="Kusch H."/>
            <person name="LaButti K."/>
            <person name="Lagendijk E.L."/>
            <person name="Lapidus A."/>
            <person name="Levasseur A."/>
            <person name="Lindquist E."/>
            <person name="Lipzen A."/>
            <person name="Logrieco A.F."/>
            <person name="MacCabe A."/>
            <person name="Maekelae M.R."/>
            <person name="Malavazi I."/>
            <person name="Melin P."/>
            <person name="Meyer V."/>
            <person name="Mielnichuk N."/>
            <person name="Miskei M."/>
            <person name="Molnar A.P."/>
            <person name="Mule G."/>
            <person name="Ngan C.Y."/>
            <person name="Orejas M."/>
            <person name="Orosz E."/>
            <person name="Ouedraogo J.P."/>
            <person name="Overkamp K.M."/>
            <person name="Park H.-S."/>
            <person name="Perrone G."/>
            <person name="Piumi F."/>
            <person name="Punt P.J."/>
            <person name="Ram A.F."/>
            <person name="Ramon A."/>
            <person name="Rauscher S."/>
            <person name="Record E."/>
            <person name="Riano-Pachon D.M."/>
            <person name="Robert V."/>
            <person name="Roehrig J."/>
            <person name="Ruller R."/>
            <person name="Salamov A."/>
            <person name="Salih N.S."/>
            <person name="Samson R.A."/>
            <person name="Sandor E."/>
            <person name="Sanguinetti M."/>
            <person name="Schuetze T."/>
            <person name="Sepcic K."/>
            <person name="Shelest E."/>
            <person name="Sherlock G."/>
            <person name="Sophianopoulou V."/>
            <person name="Squina F.M."/>
            <person name="Sun H."/>
            <person name="Susca A."/>
            <person name="Todd R.B."/>
            <person name="Tsang A."/>
            <person name="Unkles S.E."/>
            <person name="van de Wiele N."/>
            <person name="van Rossen-Uffink D."/>
            <person name="Oliveira J.V."/>
            <person name="Vesth T.C."/>
            <person name="Visser J."/>
            <person name="Yu J.-H."/>
            <person name="Zhou M."/>
            <person name="Andersen M.R."/>
            <person name="Archer D.B."/>
            <person name="Baker S.E."/>
            <person name="Benoit I."/>
            <person name="Brakhage A.A."/>
            <person name="Braus G.H."/>
            <person name="Fischer R."/>
            <person name="Frisvad J.C."/>
            <person name="Goldman G.H."/>
            <person name="Houbraken J."/>
            <person name="Oakley B."/>
            <person name="Pocsi I."/>
            <person name="Scazzocchio C."/>
            <person name="Seiboth B."/>
            <person name="vanKuyk P.A."/>
            <person name="Wortman J."/>
            <person name="Dyer P.S."/>
            <person name="Grigoriev I.V."/>
        </authorList>
    </citation>
    <scope>NUCLEOTIDE SEQUENCE [LARGE SCALE GENOMIC DNA]</scope>
    <source>
        <strain evidence="2">CBS 516.65</strain>
    </source>
</reference>
<accession>A0A1L9VA12</accession>
<protein>
    <submittedName>
        <fullName evidence="1">Uncharacterized protein</fullName>
    </submittedName>
</protein>
<dbReference type="PANTHER" id="PTHR46411">
    <property type="entry name" value="FAMILY ATPASE, PUTATIVE-RELATED"/>
    <property type="match status" value="1"/>
</dbReference>
<dbReference type="STRING" id="1160497.A0A1L9VA12"/>
<dbReference type="Proteomes" id="UP000184300">
    <property type="component" value="Unassembled WGS sequence"/>
</dbReference>
<sequence length="113" mass="13040">NRALDFDEAILSRIHLKVKYENLTKDYCREIWEHFLSVVRTPQGPSSLAKDFDLQCLKSMALNGQEFCHLMSSRHTSSDQTIEQIAHALATIEEMQMNYTHLELAAKSNEIRS</sequence>
<gene>
    <name evidence="1" type="ORF">ASPGLDRAFT_134094</name>
</gene>
<dbReference type="PANTHER" id="PTHR46411:SF3">
    <property type="entry name" value="AAA+ ATPASE DOMAIN-CONTAINING PROTEIN"/>
    <property type="match status" value="1"/>
</dbReference>
<organism evidence="1 2">
    <name type="scientific">Aspergillus glaucus CBS 516.65</name>
    <dbReference type="NCBI Taxonomy" id="1160497"/>
    <lineage>
        <taxon>Eukaryota</taxon>
        <taxon>Fungi</taxon>
        <taxon>Dikarya</taxon>
        <taxon>Ascomycota</taxon>
        <taxon>Pezizomycotina</taxon>
        <taxon>Eurotiomycetes</taxon>
        <taxon>Eurotiomycetidae</taxon>
        <taxon>Eurotiales</taxon>
        <taxon>Aspergillaceae</taxon>
        <taxon>Aspergillus</taxon>
        <taxon>Aspergillus subgen. Aspergillus</taxon>
    </lineage>
</organism>
<evidence type="ECO:0000313" key="1">
    <source>
        <dbReference type="EMBL" id="OJJ80672.1"/>
    </source>
</evidence>
<keyword evidence="2" id="KW-1185">Reference proteome</keyword>
<feature type="non-terminal residue" evidence="1">
    <location>
        <position position="1"/>
    </location>
</feature>
<proteinExistence type="predicted"/>
<dbReference type="OrthoDB" id="10042665at2759"/>
<dbReference type="VEuPathDB" id="FungiDB:ASPGLDRAFT_134094"/>
<dbReference type="GeneID" id="34457526"/>
<evidence type="ECO:0000313" key="2">
    <source>
        <dbReference type="Proteomes" id="UP000184300"/>
    </source>
</evidence>
<dbReference type="RefSeq" id="XP_022397370.1">
    <property type="nucleotide sequence ID" value="XM_022541265.1"/>
</dbReference>